<evidence type="ECO:0000313" key="4">
    <source>
        <dbReference type="Proteomes" id="UP000023703"/>
    </source>
</evidence>
<reference evidence="3 4" key="1">
    <citation type="journal article" date="2015" name="Int. J. Syst. Evol. Microbiol.">
        <title>Revisiting Corynebacterium glyciniphilum (ex Kubota et al., 1972) sp. nov., nom. rev., isolated from putrefied banana.</title>
        <authorList>
            <person name="Al-Dilaimi A."/>
            <person name="Bednarz H."/>
            <person name="Lomker A."/>
            <person name="Niehaus K."/>
            <person name="Kalinowski J."/>
            <person name="Ruckert C."/>
        </authorList>
    </citation>
    <scope>NUCLEOTIDE SEQUENCE [LARGE SCALE GENOMIC DNA]</scope>
    <source>
        <strain evidence="3">AJ 3170</strain>
    </source>
</reference>
<dbReference type="InterPro" id="IPR012338">
    <property type="entry name" value="Beta-lactam/transpept-like"/>
</dbReference>
<dbReference type="KEGG" id="cgy:CGLY_02290"/>
<keyword evidence="2" id="KW-0472">Membrane</keyword>
<dbReference type="RefSeq" id="WP_144313616.1">
    <property type="nucleotide sequence ID" value="NZ_CP006842.1"/>
</dbReference>
<dbReference type="EMBL" id="CP006842">
    <property type="protein sequence ID" value="AHW62906.1"/>
    <property type="molecule type" value="Genomic_DNA"/>
</dbReference>
<proteinExistence type="predicted"/>
<dbReference type="AlphaFoldDB" id="X5E8B2"/>
<name>X5E8B2_9CORY</name>
<evidence type="ECO:0000313" key="3">
    <source>
        <dbReference type="EMBL" id="AHW62906.1"/>
    </source>
</evidence>
<dbReference type="HOGENOM" id="CLU_055774_0_0_11"/>
<keyword evidence="2" id="KW-1133">Transmembrane helix</keyword>
<gene>
    <name evidence="3" type="ORF">CGLY_02290</name>
</gene>
<dbReference type="STRING" id="1404245.CGLY_02290"/>
<organism evidence="3 4">
    <name type="scientific">Corynebacterium glyciniphilum AJ 3170</name>
    <dbReference type="NCBI Taxonomy" id="1404245"/>
    <lineage>
        <taxon>Bacteria</taxon>
        <taxon>Bacillati</taxon>
        <taxon>Actinomycetota</taxon>
        <taxon>Actinomycetes</taxon>
        <taxon>Mycobacteriales</taxon>
        <taxon>Corynebacteriaceae</taxon>
        <taxon>Corynebacterium</taxon>
    </lineage>
</organism>
<evidence type="ECO:0000256" key="1">
    <source>
        <dbReference type="SAM" id="MobiDB-lite"/>
    </source>
</evidence>
<dbReference type="Gene3D" id="3.40.710.10">
    <property type="entry name" value="DD-peptidase/beta-lactamase superfamily"/>
    <property type="match status" value="1"/>
</dbReference>
<feature type="region of interest" description="Disordered" evidence="1">
    <location>
        <begin position="1"/>
        <end position="28"/>
    </location>
</feature>
<dbReference type="eggNOG" id="COG2367">
    <property type="taxonomic scope" value="Bacteria"/>
</dbReference>
<keyword evidence="4" id="KW-1185">Reference proteome</keyword>
<feature type="transmembrane region" description="Helical" evidence="2">
    <location>
        <begin position="35"/>
        <end position="55"/>
    </location>
</feature>
<protein>
    <submittedName>
        <fullName evidence="3">Uncharacterized protein</fullName>
    </submittedName>
</protein>
<accession>X5E8B2</accession>
<evidence type="ECO:0000256" key="2">
    <source>
        <dbReference type="SAM" id="Phobius"/>
    </source>
</evidence>
<dbReference type="OrthoDB" id="3729831at2"/>
<keyword evidence="2" id="KW-0812">Transmembrane</keyword>
<dbReference type="Proteomes" id="UP000023703">
    <property type="component" value="Chromosome"/>
</dbReference>
<sequence length="335" mass="34867">MAVVRRAAKSARTTGTHHRAPDPSAGTVRASQRNLWVVGGLLLAILSVAVFLNGLTADDGDEAERHRRALEQDVAASSAPTSEEEAENIRVALAGVTDDISEEFGVTAGTTMRAGGGIVHVGELQDAPALSSIKVPVSIAAVQKSLQDGRPVEELTGDIDEAITVSDNDAALRLWESLGSDDEAATALGGVLGQGGDPTDTTVDWNRDDYEGFGDIAWTLDHQTIFANRMACVLGSEQPLDAMGRLAEEHSTGLAQLEGSHVKGGWGDTADGSFILREFGLVGPVDAQVPVAVAVIPEDGQEETAREAVAEMTRRIAPLIDEASANGGAAECQAG</sequence>